<dbReference type="Gene3D" id="3.10.180.10">
    <property type="entry name" value="2,3-Dihydroxybiphenyl 1,2-Dioxygenase, domain 1"/>
    <property type="match status" value="1"/>
</dbReference>
<proteinExistence type="predicted"/>
<keyword evidence="3" id="KW-1185">Reference proteome</keyword>
<reference evidence="2 3" key="1">
    <citation type="submission" date="2024-06" db="EMBL/GenBank/DDBJ databases">
        <title>The Natural Products Discovery Center: Release of the First 8490 Sequenced Strains for Exploring Actinobacteria Biosynthetic Diversity.</title>
        <authorList>
            <person name="Kalkreuter E."/>
            <person name="Kautsar S.A."/>
            <person name="Yang D."/>
            <person name="Bader C.D."/>
            <person name="Teijaro C.N."/>
            <person name="Fluegel L."/>
            <person name="Davis C.M."/>
            <person name="Simpson J.R."/>
            <person name="Lauterbach L."/>
            <person name="Steele A.D."/>
            <person name="Gui C."/>
            <person name="Meng S."/>
            <person name="Li G."/>
            <person name="Viehrig K."/>
            <person name="Ye F."/>
            <person name="Su P."/>
            <person name="Kiefer A.F."/>
            <person name="Nichols A."/>
            <person name="Cepeda A.J."/>
            <person name="Yan W."/>
            <person name="Fan B."/>
            <person name="Jiang Y."/>
            <person name="Adhikari A."/>
            <person name="Zheng C.-J."/>
            <person name="Schuster L."/>
            <person name="Cowan T.M."/>
            <person name="Smanski M.J."/>
            <person name="Chevrette M.G."/>
            <person name="De Carvalho L.P.S."/>
            <person name="Shen B."/>
        </authorList>
    </citation>
    <scope>NUCLEOTIDE SEQUENCE [LARGE SCALE GENOMIC DNA]</scope>
    <source>
        <strain evidence="2 3">NPDC050403</strain>
    </source>
</reference>
<dbReference type="Proteomes" id="UP001551695">
    <property type="component" value="Unassembled WGS sequence"/>
</dbReference>
<evidence type="ECO:0000259" key="1">
    <source>
        <dbReference type="PROSITE" id="PS51819"/>
    </source>
</evidence>
<sequence length="137" mass="14794">MQILKTYARLFVRDLDTTLPTYEKLVGAPADLRFAFEEAELAAVGDFLLIAGPPEATDRYRATLGPVVVDDLDAVRDFLAATGGTVIGGPLTSATGRFLYARHHDGNEIEYVEWTAELRARVLGATGWAVRNGGDGP</sequence>
<comment type="caution">
    <text evidence="2">The sequence shown here is derived from an EMBL/GenBank/DDBJ whole genome shotgun (WGS) entry which is preliminary data.</text>
</comment>
<name>A0ABV3G0R7_9NOCA</name>
<protein>
    <submittedName>
        <fullName evidence="2">VOC family protein</fullName>
    </submittedName>
</protein>
<dbReference type="CDD" id="cd06587">
    <property type="entry name" value="VOC"/>
    <property type="match status" value="1"/>
</dbReference>
<dbReference type="InterPro" id="IPR029068">
    <property type="entry name" value="Glyas_Bleomycin-R_OHBP_Dase"/>
</dbReference>
<gene>
    <name evidence="2" type="ORF">AB0I48_27160</name>
</gene>
<organism evidence="2 3">
    <name type="scientific">Nocardia aurea</name>
    <dbReference type="NCBI Taxonomy" id="2144174"/>
    <lineage>
        <taxon>Bacteria</taxon>
        <taxon>Bacillati</taxon>
        <taxon>Actinomycetota</taxon>
        <taxon>Actinomycetes</taxon>
        <taxon>Mycobacteriales</taxon>
        <taxon>Nocardiaceae</taxon>
        <taxon>Nocardia</taxon>
    </lineage>
</organism>
<evidence type="ECO:0000313" key="2">
    <source>
        <dbReference type="EMBL" id="MEV0711250.1"/>
    </source>
</evidence>
<accession>A0ABV3G0R7</accession>
<dbReference type="RefSeq" id="WP_357787511.1">
    <property type="nucleotide sequence ID" value="NZ_JBFAKC010000014.1"/>
</dbReference>
<dbReference type="PROSITE" id="PS51819">
    <property type="entry name" value="VOC"/>
    <property type="match status" value="1"/>
</dbReference>
<evidence type="ECO:0000313" key="3">
    <source>
        <dbReference type="Proteomes" id="UP001551695"/>
    </source>
</evidence>
<feature type="domain" description="VOC" evidence="1">
    <location>
        <begin position="3"/>
        <end position="114"/>
    </location>
</feature>
<dbReference type="InterPro" id="IPR037523">
    <property type="entry name" value="VOC_core"/>
</dbReference>
<dbReference type="SUPFAM" id="SSF54593">
    <property type="entry name" value="Glyoxalase/Bleomycin resistance protein/Dihydroxybiphenyl dioxygenase"/>
    <property type="match status" value="1"/>
</dbReference>
<dbReference type="EMBL" id="JBFAKC010000014">
    <property type="protein sequence ID" value="MEV0711250.1"/>
    <property type="molecule type" value="Genomic_DNA"/>
</dbReference>